<reference evidence="1" key="1">
    <citation type="journal article" date="2015" name="Nature">
        <title>Complex archaea that bridge the gap between prokaryotes and eukaryotes.</title>
        <authorList>
            <person name="Spang A."/>
            <person name="Saw J.H."/>
            <person name="Jorgensen S.L."/>
            <person name="Zaremba-Niedzwiedzka K."/>
            <person name="Martijn J."/>
            <person name="Lind A.E."/>
            <person name="van Eijk R."/>
            <person name="Schleper C."/>
            <person name="Guy L."/>
            <person name="Ettema T.J."/>
        </authorList>
    </citation>
    <scope>NUCLEOTIDE SEQUENCE</scope>
</reference>
<evidence type="ECO:0000313" key="1">
    <source>
        <dbReference type="EMBL" id="KKL75063.1"/>
    </source>
</evidence>
<dbReference type="EMBL" id="LAZR01024461">
    <property type="protein sequence ID" value="KKL75063.1"/>
    <property type="molecule type" value="Genomic_DNA"/>
</dbReference>
<sequence length="235" mass="25151">MSKDIQISELINFEEQTKRHDGYLSYTVSADYIITDVDKIKTLYVITSTGIITITLPNALRNLDREIDIEKPDAGSGYVVVDGEGAETILGAYVGLSSTTADISQQTGWIRFKSNGISWNIIGGCTPDKWHVVGGAGEPAFANSWINLDAAIYPSMSFRKIISGDIHVQGVVKNGTIGLTIFTLPVGYVPNRTIMFAAVANGAFAQSTILSTGAVVASSGSNVWFSVGTIITHIL</sequence>
<name>A0A0F9ELQ7_9ZZZZ</name>
<organism evidence="1">
    <name type="scientific">marine sediment metagenome</name>
    <dbReference type="NCBI Taxonomy" id="412755"/>
    <lineage>
        <taxon>unclassified sequences</taxon>
        <taxon>metagenomes</taxon>
        <taxon>ecological metagenomes</taxon>
    </lineage>
</organism>
<protein>
    <submittedName>
        <fullName evidence="1">Uncharacterized protein</fullName>
    </submittedName>
</protein>
<accession>A0A0F9ELQ7</accession>
<dbReference type="AlphaFoldDB" id="A0A0F9ELQ7"/>
<gene>
    <name evidence="1" type="ORF">LCGC14_2058640</name>
</gene>
<proteinExistence type="predicted"/>
<comment type="caution">
    <text evidence="1">The sequence shown here is derived from an EMBL/GenBank/DDBJ whole genome shotgun (WGS) entry which is preliminary data.</text>
</comment>